<reference evidence="3 4" key="1">
    <citation type="submission" date="2015-09" db="EMBL/GenBank/DDBJ databases">
        <authorList>
            <person name="Jackson K.R."/>
            <person name="Lunt B.L."/>
            <person name="Fisher J.N.B."/>
            <person name="Gardner A.V."/>
            <person name="Bailey M.E."/>
            <person name="Deus L.M."/>
            <person name="Earl A.S."/>
            <person name="Gibby P.D."/>
            <person name="Hartmann K.A."/>
            <person name="Liu J.E."/>
            <person name="Manci A.M."/>
            <person name="Nielsen D.A."/>
            <person name="Solomon M.B."/>
            <person name="Breakwell D.P."/>
            <person name="Burnett S.H."/>
            <person name="Grose J.H."/>
        </authorList>
    </citation>
    <scope>NUCLEOTIDE SEQUENCE [LARGE SCALE GENOMIC DNA]</scope>
    <source>
        <strain evidence="3 4">CECT 7799</strain>
    </source>
</reference>
<feature type="compositionally biased region" description="Low complexity" evidence="1">
    <location>
        <begin position="718"/>
        <end position="732"/>
    </location>
</feature>
<dbReference type="Pfam" id="PF09299">
    <property type="entry name" value="Mu-transpos_C"/>
    <property type="match status" value="1"/>
</dbReference>
<dbReference type="GO" id="GO:0015074">
    <property type="term" value="P:DNA integration"/>
    <property type="evidence" value="ECO:0007669"/>
    <property type="project" value="InterPro"/>
</dbReference>
<proteinExistence type="predicted"/>
<feature type="region of interest" description="Disordered" evidence="1">
    <location>
        <begin position="684"/>
        <end position="745"/>
    </location>
</feature>
<dbReference type="AlphaFoldDB" id="A0A0M7BI54"/>
<dbReference type="OrthoDB" id="9814072at2"/>
<evidence type="ECO:0000313" key="3">
    <source>
        <dbReference type="EMBL" id="CUH41055.1"/>
    </source>
</evidence>
<organism evidence="3 4">
    <name type="scientific">Jannaschia seosinensis</name>
    <dbReference type="NCBI Taxonomy" id="313367"/>
    <lineage>
        <taxon>Bacteria</taxon>
        <taxon>Pseudomonadati</taxon>
        <taxon>Pseudomonadota</taxon>
        <taxon>Alphaproteobacteria</taxon>
        <taxon>Rhodobacterales</taxon>
        <taxon>Roseobacteraceae</taxon>
        <taxon>Jannaschia</taxon>
    </lineage>
</organism>
<dbReference type="InterPro" id="IPR015378">
    <property type="entry name" value="Transposase-like_Mu_C"/>
</dbReference>
<dbReference type="RefSeq" id="WP_055665019.1">
    <property type="nucleotide sequence ID" value="NZ_CYPR01000252.1"/>
</dbReference>
<dbReference type="Gene3D" id="3.30.420.10">
    <property type="entry name" value="Ribonuclease H-like superfamily/Ribonuclease H"/>
    <property type="match status" value="1"/>
</dbReference>
<dbReference type="InterPro" id="IPR036397">
    <property type="entry name" value="RNaseH_sf"/>
</dbReference>
<evidence type="ECO:0000313" key="4">
    <source>
        <dbReference type="Proteomes" id="UP000049455"/>
    </source>
</evidence>
<protein>
    <submittedName>
        <fullName evidence="3">Integrase core domain protein</fullName>
    </submittedName>
</protein>
<evidence type="ECO:0000259" key="2">
    <source>
        <dbReference type="PROSITE" id="PS50994"/>
    </source>
</evidence>
<dbReference type="GO" id="GO:0003676">
    <property type="term" value="F:nucleic acid binding"/>
    <property type="evidence" value="ECO:0007669"/>
    <property type="project" value="InterPro"/>
</dbReference>
<dbReference type="Proteomes" id="UP000049455">
    <property type="component" value="Unassembled WGS sequence"/>
</dbReference>
<evidence type="ECO:0000256" key="1">
    <source>
        <dbReference type="SAM" id="MobiDB-lite"/>
    </source>
</evidence>
<dbReference type="EMBL" id="CYPR01000252">
    <property type="protein sequence ID" value="CUH41055.1"/>
    <property type="molecule type" value="Genomic_DNA"/>
</dbReference>
<gene>
    <name evidence="3" type="ORF">JSE7799_03798</name>
</gene>
<dbReference type="SUPFAM" id="SSF53098">
    <property type="entry name" value="Ribonuclease H-like"/>
    <property type="match status" value="1"/>
</dbReference>
<sequence>MLDVQFSSTLPRFAFGEYDEVILDGISYRPLESNEFGYTFLRTDRTSVAESFTHTVLSQRVAAGELEHRRDAFLPEHAKRRLRFPTQELSTLSLKQQQKAKYHESLVRAFLEMEAEGKVNRTEVSVKSALPEIKYRAGKYLSVPSEGDATQAGNNTKIIPEKISASRLLKRVAAFGRHGMASLYGQGGQGRRSRRLGPDELALLARTVRNYLTMEQPSVAQVVEDVDHAFIAENLRREELREREADGEKHGQSTRPLVMPSRETIRLEVRKLDPFEVDVARFGLDEARKRNAPVGKGLELTRALERVEMDEWKVDLLSLMAESGIWSILSEEERASFGLEEGKKARWFLTAAMCCTTRCVVAMKLSRTPSKRSAMQALDMIVRDKGVWADAVGTHSPWNMSGTPELIVTECGSAFIDFDTRVGATDLGINIDAGPAGMPEFRARIERLFGTMSNNFIGRFTGRTFSNTVVKGDYDAEARAALTAEDLSEALVRWVVDVYHNRPHAGLPNGETPRMCWNRLVGRYGVAPMPKLELRRKALGTRLERTVSQKGISVLGIRYHSEEFGRWFMHARDKEVRVRWYSEDLGAITVELDGKWIEVPSVLKRFRGERAQTWMMAVREIRASVAAQKKINQEIIFKAMTRIREINANAIARQGLFVDDYSKERIEKLEDEFIIGFEVDETPGTLRMQPASDGLGIDLPTAPSGTQTQRPAGDPDHAAPNNASEAAGAPNPFADPDADWSFGDK</sequence>
<dbReference type="InterPro" id="IPR001584">
    <property type="entry name" value="Integrase_cat-core"/>
</dbReference>
<dbReference type="PROSITE" id="PS50994">
    <property type="entry name" value="INTEGRASE"/>
    <property type="match status" value="1"/>
</dbReference>
<name>A0A0M7BI54_9RHOB</name>
<dbReference type="InterPro" id="IPR012337">
    <property type="entry name" value="RNaseH-like_sf"/>
</dbReference>
<accession>A0A0M7BI54</accession>
<keyword evidence="4" id="KW-1185">Reference proteome</keyword>
<dbReference type="STRING" id="313367.JSE7799_03798"/>
<feature type="domain" description="Integrase catalytic" evidence="2">
    <location>
        <begin position="289"/>
        <end position="521"/>
    </location>
</feature>